<dbReference type="GO" id="GO:0032259">
    <property type="term" value="P:methylation"/>
    <property type="evidence" value="ECO:0007669"/>
    <property type="project" value="UniProtKB-KW"/>
</dbReference>
<keyword evidence="1" id="KW-1133">Transmembrane helix</keyword>
<keyword evidence="3" id="KW-0489">Methyltransferase</keyword>
<proteinExistence type="predicted"/>
<feature type="transmembrane region" description="Helical" evidence="1">
    <location>
        <begin position="20"/>
        <end position="39"/>
    </location>
</feature>
<dbReference type="SUPFAM" id="SSF53335">
    <property type="entry name" value="S-adenosyl-L-methionine-dependent methyltransferases"/>
    <property type="match status" value="1"/>
</dbReference>
<protein>
    <submittedName>
        <fullName evidence="3">Methyltransferase domain-containing protein</fullName>
    </submittedName>
</protein>
<name>A0A4R9JC10_9LEPT</name>
<keyword evidence="3" id="KW-0808">Transferase</keyword>
<dbReference type="InterPro" id="IPR029063">
    <property type="entry name" value="SAM-dependent_MTases_sf"/>
</dbReference>
<dbReference type="OrthoDB" id="9810615at2"/>
<comment type="caution">
    <text evidence="3">The sequence shown here is derived from an EMBL/GenBank/DDBJ whole genome shotgun (WGS) entry which is preliminary data.</text>
</comment>
<dbReference type="Pfam" id="PF08241">
    <property type="entry name" value="Methyltransf_11"/>
    <property type="match status" value="1"/>
</dbReference>
<keyword evidence="1" id="KW-0812">Transmembrane</keyword>
<dbReference type="InterPro" id="IPR013216">
    <property type="entry name" value="Methyltransf_11"/>
</dbReference>
<organism evidence="3 4">
    <name type="scientific">Leptospira koniambonensis</name>
    <dbReference type="NCBI Taxonomy" id="2484950"/>
    <lineage>
        <taxon>Bacteria</taxon>
        <taxon>Pseudomonadati</taxon>
        <taxon>Spirochaetota</taxon>
        <taxon>Spirochaetia</taxon>
        <taxon>Leptospirales</taxon>
        <taxon>Leptospiraceae</taxon>
        <taxon>Leptospira</taxon>
    </lineage>
</organism>
<dbReference type="EMBL" id="RQFY01000004">
    <property type="protein sequence ID" value="TGL35544.1"/>
    <property type="molecule type" value="Genomic_DNA"/>
</dbReference>
<sequence>METLRGTYQGVWNVVRFNWHYYAISFFILFGSVSISALLPKLQYFFYSFGFCGFILIFITLAVTHHIYDRSNLYELNWLNDWIDGSEKTILNVHAGFDETSHLLKNKFPNSELIVFDFYDPKLHTEVSIKRARKVYPPFPGTKKISTSYFPLEDGSLDCIFIILSAHEIRNDRERGIFFLELKRVLKPNGKIVVTEHLRDTANFLVYFIGFFHFFSKTSWLETFANAGLIQIGEKKITRFIRTFILQKNGITL</sequence>
<dbReference type="GO" id="GO:0008757">
    <property type="term" value="F:S-adenosylmethionine-dependent methyltransferase activity"/>
    <property type="evidence" value="ECO:0007669"/>
    <property type="project" value="InterPro"/>
</dbReference>
<feature type="domain" description="Methyltransferase type 11" evidence="2">
    <location>
        <begin position="143"/>
        <end position="194"/>
    </location>
</feature>
<evidence type="ECO:0000313" key="3">
    <source>
        <dbReference type="EMBL" id="TGL35544.1"/>
    </source>
</evidence>
<keyword evidence="1" id="KW-0472">Membrane</keyword>
<evidence type="ECO:0000256" key="1">
    <source>
        <dbReference type="SAM" id="Phobius"/>
    </source>
</evidence>
<evidence type="ECO:0000259" key="2">
    <source>
        <dbReference type="Pfam" id="PF08241"/>
    </source>
</evidence>
<dbReference type="Gene3D" id="3.40.50.150">
    <property type="entry name" value="Vaccinia Virus protein VP39"/>
    <property type="match status" value="1"/>
</dbReference>
<reference evidence="3" key="1">
    <citation type="journal article" date="2019" name="PLoS Negl. Trop. Dis.">
        <title>Revisiting the worldwide diversity of Leptospira species in the environment.</title>
        <authorList>
            <person name="Vincent A.T."/>
            <person name="Schiettekatte O."/>
            <person name="Bourhy P."/>
            <person name="Veyrier F.J."/>
            <person name="Picardeau M."/>
        </authorList>
    </citation>
    <scope>NUCLEOTIDE SEQUENCE [LARGE SCALE GENOMIC DNA]</scope>
    <source>
        <strain evidence="3">201800265</strain>
    </source>
</reference>
<gene>
    <name evidence="3" type="ORF">EHQ52_10765</name>
</gene>
<keyword evidence="4" id="KW-1185">Reference proteome</keyword>
<dbReference type="AlphaFoldDB" id="A0A4R9JC10"/>
<accession>A0A4R9JC10</accession>
<feature type="transmembrane region" description="Helical" evidence="1">
    <location>
        <begin position="46"/>
        <end position="68"/>
    </location>
</feature>
<evidence type="ECO:0000313" key="4">
    <source>
        <dbReference type="Proteomes" id="UP000297871"/>
    </source>
</evidence>
<dbReference type="Proteomes" id="UP000297871">
    <property type="component" value="Unassembled WGS sequence"/>
</dbReference>